<evidence type="ECO:0000256" key="2">
    <source>
        <dbReference type="SAM" id="MobiDB-lite"/>
    </source>
</evidence>
<keyword evidence="1" id="KW-0378">Hydrolase</keyword>
<evidence type="ECO:0000313" key="4">
    <source>
        <dbReference type="EMBL" id="GAX82516.1"/>
    </source>
</evidence>
<name>A0A250XHN6_9CHLO</name>
<dbReference type="InterPro" id="IPR013736">
    <property type="entry name" value="Xaa-Pro_dipept_C"/>
</dbReference>
<dbReference type="Gene3D" id="3.40.50.1820">
    <property type="entry name" value="alpha/beta hydrolase"/>
    <property type="match status" value="1"/>
</dbReference>
<proteinExistence type="predicted"/>
<dbReference type="InterPro" id="IPR008979">
    <property type="entry name" value="Galactose-bd-like_sf"/>
</dbReference>
<dbReference type="STRING" id="1157962.A0A250XHN6"/>
<dbReference type="InterPro" id="IPR005674">
    <property type="entry name" value="CocE/Ser_esterase"/>
</dbReference>
<feature type="region of interest" description="Disordered" evidence="2">
    <location>
        <begin position="612"/>
        <end position="638"/>
    </location>
</feature>
<dbReference type="InterPro" id="IPR000383">
    <property type="entry name" value="Xaa-Pro-like_dom"/>
</dbReference>
<dbReference type="Gene3D" id="2.60.120.260">
    <property type="entry name" value="Galactose-binding domain-like"/>
    <property type="match status" value="1"/>
</dbReference>
<dbReference type="NCBIfam" id="TIGR00976">
    <property type="entry name" value="CocE_NonD"/>
    <property type="match status" value="2"/>
</dbReference>
<dbReference type="AlphaFoldDB" id="A0A250XHN6"/>
<comment type="caution">
    <text evidence="4">The sequence shown here is derived from an EMBL/GenBank/DDBJ whole genome shotgun (WGS) entry which is preliminary data.</text>
</comment>
<dbReference type="EMBL" id="BEGY01000082">
    <property type="protein sequence ID" value="GAX82516.1"/>
    <property type="molecule type" value="Genomic_DNA"/>
</dbReference>
<gene>
    <name evidence="4" type="ORF">CEUSTIGMA_g9943.t1</name>
</gene>
<dbReference type="PANTHER" id="PTHR43056:SF10">
    <property type="entry name" value="COCE_NOND FAMILY, PUTATIVE (AFU_ORTHOLOGUE AFUA_7G00600)-RELATED"/>
    <property type="match status" value="1"/>
</dbReference>
<feature type="compositionally biased region" description="Polar residues" evidence="2">
    <location>
        <begin position="618"/>
        <end position="632"/>
    </location>
</feature>
<evidence type="ECO:0000259" key="3">
    <source>
        <dbReference type="SMART" id="SM00939"/>
    </source>
</evidence>
<protein>
    <recommendedName>
        <fullName evidence="3">Xaa-Pro dipeptidyl-peptidase C-terminal domain-containing protein</fullName>
    </recommendedName>
</protein>
<dbReference type="SMART" id="SM00939">
    <property type="entry name" value="PepX_C"/>
    <property type="match status" value="1"/>
</dbReference>
<feature type="domain" description="Xaa-Pro dipeptidyl-peptidase C-terminal" evidence="3">
    <location>
        <begin position="637"/>
        <end position="913"/>
    </location>
</feature>
<dbReference type="SUPFAM" id="SSF53474">
    <property type="entry name" value="alpha/beta-Hydrolases"/>
    <property type="match status" value="1"/>
</dbReference>
<organism evidence="4 5">
    <name type="scientific">Chlamydomonas eustigma</name>
    <dbReference type="NCBI Taxonomy" id="1157962"/>
    <lineage>
        <taxon>Eukaryota</taxon>
        <taxon>Viridiplantae</taxon>
        <taxon>Chlorophyta</taxon>
        <taxon>core chlorophytes</taxon>
        <taxon>Chlorophyceae</taxon>
        <taxon>CS clade</taxon>
        <taxon>Chlamydomonadales</taxon>
        <taxon>Chlamydomonadaceae</taxon>
        <taxon>Chlamydomonas</taxon>
    </lineage>
</organism>
<feature type="compositionally biased region" description="Polar residues" evidence="2">
    <location>
        <begin position="428"/>
        <end position="442"/>
    </location>
</feature>
<dbReference type="PANTHER" id="PTHR43056">
    <property type="entry name" value="PEPTIDASE S9 PROLYL OLIGOPEPTIDASE"/>
    <property type="match status" value="1"/>
</dbReference>
<dbReference type="SUPFAM" id="SSF49785">
    <property type="entry name" value="Galactose-binding domain-like"/>
    <property type="match status" value="1"/>
</dbReference>
<evidence type="ECO:0000256" key="1">
    <source>
        <dbReference type="ARBA" id="ARBA00022801"/>
    </source>
</evidence>
<dbReference type="OrthoDB" id="416441at2759"/>
<feature type="region of interest" description="Disordered" evidence="2">
    <location>
        <begin position="533"/>
        <end position="554"/>
    </location>
</feature>
<evidence type="ECO:0000313" key="5">
    <source>
        <dbReference type="Proteomes" id="UP000232323"/>
    </source>
</evidence>
<dbReference type="GO" id="GO:0008239">
    <property type="term" value="F:dipeptidyl-peptidase activity"/>
    <property type="evidence" value="ECO:0007669"/>
    <property type="project" value="InterPro"/>
</dbReference>
<reference evidence="4 5" key="1">
    <citation type="submission" date="2017-08" db="EMBL/GenBank/DDBJ databases">
        <title>Acidophilic green algal genome provides insights into adaptation to an acidic environment.</title>
        <authorList>
            <person name="Hirooka S."/>
            <person name="Hirose Y."/>
            <person name="Kanesaki Y."/>
            <person name="Higuchi S."/>
            <person name="Fujiwara T."/>
            <person name="Onuma R."/>
            <person name="Era A."/>
            <person name="Ohbayashi R."/>
            <person name="Uzuka A."/>
            <person name="Nozaki H."/>
            <person name="Yoshikawa H."/>
            <person name="Miyagishima S.Y."/>
        </authorList>
    </citation>
    <scope>NUCLEOTIDE SEQUENCE [LARGE SCALE GENOMIC DNA]</scope>
    <source>
        <strain evidence="4 5">NIES-2499</strain>
    </source>
</reference>
<dbReference type="InterPro" id="IPR050585">
    <property type="entry name" value="Xaa-Pro_dipeptidyl-ppase/CocE"/>
</dbReference>
<accession>A0A250XHN6</accession>
<dbReference type="Pfam" id="PF08530">
    <property type="entry name" value="PepX_C"/>
    <property type="match status" value="1"/>
</dbReference>
<dbReference type="InterPro" id="IPR029058">
    <property type="entry name" value="AB_hydrolase_fold"/>
</dbReference>
<dbReference type="Pfam" id="PF02129">
    <property type="entry name" value="Peptidase_S15"/>
    <property type="match status" value="1"/>
</dbReference>
<dbReference type="Proteomes" id="UP000232323">
    <property type="component" value="Unassembled WGS sequence"/>
</dbReference>
<sequence>MFDQTLVKEDNTHDFVVLEHHMVPMRDGVRLATDVYRPSHGSEQPDNSYGGRPALLHRTPYCKERSPNTERSLLPDGTLTDPMDVTEIAERFARRGYVVVIQDCRGRYKSEGVFTKYTNEGEDGVDTLEWICSQPWSNGKVGTYGLSYCAHVQLSMACLAPPGLACMFLESGGFWDAFLDGVRHAGAFTMKQVTWAFRNAKVSPEVTSNPDVKAQMEAMDIRDWFKTLPWREGNSPLSLAPDYERYIFEDWASDTFSERWQRCGLYAKGFEQQIPDIPVMIICSWYDPYIGAMTDMYASLSNSKQGPIKMVLGPWTHGGHARTYAGDVEFGPQATFDHNVATTFQGARLQWFDEHVQGKPGGFSPTLGNSPLGMSPCGSPPAAASTMQPLGKGAFIGRALAAVVEQGEELNGTGMKVAPLISLVRSTRSSMEGGPASSSRSNKPAAISPTAESRLQSRTDEFMFHPVPSVAVAGMSRPAAVSLLNPTFQASSSTGPQANNLNNSYTTTACTAEAPVVNGTPLLLSTSTIQPTTDGANGVHDSHSSIVNDSTRDSPTETQICKAEKHSQTNGLAIPQHSGAGLAGTSPPGFSRLSSCDASSFSNSYGPTVHPRPALVVTDSTPKKSVNSNPYTRPSYRGPNPDVMYFRMGGGTGERLPGCGRMAHGGQWMDAVSWPMPFQLKPRVLYLSQGKRLVQAAPQGQEGCSYTYTHNPQDPVPTIGGNITSGEPVMSGGAYDQVERLDFFGCYESGRALCDRDDVVSFRSAILEGDVEITGSCKLELFISSNCPDTDVCVTLVDVYPPSTDYPDGFAMNLCSGIRRARFRESYTDPSYLVPGQIYRIEVDLNVTSNLFKAGHQIRLDVASSCFPRYDINYGVTREELEEWKSSDAETLPIMRVATNTIYCDAAHPSHIRVPMRKVSEANSTTPGPVNEPLIPFSSVWMKRRPTWSR</sequence>
<feature type="region of interest" description="Disordered" evidence="2">
    <location>
        <begin position="428"/>
        <end position="452"/>
    </location>
</feature>
<dbReference type="Gene3D" id="1.10.3020.10">
    <property type="entry name" value="alpha-amino acid ester hydrolase ( Helical cap domain)"/>
    <property type="match status" value="1"/>
</dbReference>
<keyword evidence="5" id="KW-1185">Reference proteome</keyword>